<keyword evidence="6 13" id="KW-0547">Nucleotide-binding</keyword>
<dbReference type="Pfam" id="PF00749">
    <property type="entry name" value="tRNA-synt_1c"/>
    <property type="match status" value="1"/>
</dbReference>
<keyword evidence="9 13" id="KW-0030">Aminoacyl-tRNA synthetase</keyword>
<dbReference type="InterPro" id="IPR050132">
    <property type="entry name" value="Gln/Glu-tRNA_Ligase"/>
</dbReference>
<dbReference type="GO" id="GO:0005829">
    <property type="term" value="C:cytosol"/>
    <property type="evidence" value="ECO:0007669"/>
    <property type="project" value="TreeGrafter"/>
</dbReference>
<evidence type="ECO:0000256" key="10">
    <source>
        <dbReference type="ARBA" id="ARBA00030466"/>
    </source>
</evidence>
<dbReference type="InterPro" id="IPR020061">
    <property type="entry name" value="Glu_tRNA_lig_a-bdl"/>
</dbReference>
<evidence type="ECO:0000256" key="2">
    <source>
        <dbReference type="ARBA" id="ARBA00007867"/>
    </source>
</evidence>
<evidence type="ECO:0000256" key="9">
    <source>
        <dbReference type="ARBA" id="ARBA00023146"/>
    </source>
</evidence>
<reference evidence="15" key="1">
    <citation type="submission" date="2018-11" db="EMBL/GenBank/DDBJ databases">
        <authorList>
            <person name="Alioto T."/>
            <person name="Alioto T."/>
        </authorList>
    </citation>
    <scope>NUCLEOTIDE SEQUENCE</scope>
</reference>
<name>A0A8B6FS73_MYTGA</name>
<comment type="catalytic activity">
    <reaction evidence="11">
        <text>tRNA(Gln) + L-glutamine + ATP = L-glutaminyl-tRNA(Gln) + AMP + diphosphate</text>
        <dbReference type="Rhea" id="RHEA:20121"/>
        <dbReference type="Rhea" id="RHEA-COMP:9662"/>
        <dbReference type="Rhea" id="RHEA-COMP:9681"/>
        <dbReference type="ChEBI" id="CHEBI:30616"/>
        <dbReference type="ChEBI" id="CHEBI:33019"/>
        <dbReference type="ChEBI" id="CHEBI:58359"/>
        <dbReference type="ChEBI" id="CHEBI:78442"/>
        <dbReference type="ChEBI" id="CHEBI:78521"/>
        <dbReference type="ChEBI" id="CHEBI:456215"/>
        <dbReference type="EC" id="6.1.1.18"/>
    </reaction>
</comment>
<dbReference type="GO" id="GO:0017101">
    <property type="term" value="C:aminoacyl-tRNA synthetase multienzyme complex"/>
    <property type="evidence" value="ECO:0007669"/>
    <property type="project" value="TreeGrafter"/>
</dbReference>
<dbReference type="InterPro" id="IPR020059">
    <property type="entry name" value="Glu/Gln-tRNA-synth_Ib_codon-bd"/>
</dbReference>
<dbReference type="GO" id="GO:0005524">
    <property type="term" value="F:ATP binding"/>
    <property type="evidence" value="ECO:0007669"/>
    <property type="project" value="UniProtKB-KW"/>
</dbReference>
<dbReference type="SUPFAM" id="SSF50715">
    <property type="entry name" value="Ribosomal protein L25-like"/>
    <property type="match status" value="1"/>
</dbReference>
<dbReference type="FunFam" id="2.40.240.10:FF:000006">
    <property type="entry name" value="Putative glutamine--tRNA ligase"/>
    <property type="match status" value="1"/>
</dbReference>
<dbReference type="AlphaFoldDB" id="A0A8B6FS73"/>
<keyword evidence="4 13" id="KW-0436">Ligase</keyword>
<feature type="active site" description="Proton acceptor" evidence="12">
    <location>
        <position position="93"/>
    </location>
</feature>
<evidence type="ECO:0000313" key="15">
    <source>
        <dbReference type="EMBL" id="VDI54575.1"/>
    </source>
</evidence>
<dbReference type="GO" id="GO:0006596">
    <property type="term" value="P:polyamine biosynthetic process"/>
    <property type="evidence" value="ECO:0007669"/>
    <property type="project" value="UniProtKB-UniRule"/>
</dbReference>
<dbReference type="InterPro" id="IPR011035">
    <property type="entry name" value="Ribosomal_bL25/Gln-tRNA_synth"/>
</dbReference>
<dbReference type="InterPro" id="IPR049437">
    <property type="entry name" value="tRNA-synt_1c_C2"/>
</dbReference>
<dbReference type="InterPro" id="IPR030373">
    <property type="entry name" value="PABS_CS"/>
</dbReference>
<dbReference type="Proteomes" id="UP000596742">
    <property type="component" value="Unassembled WGS sequence"/>
</dbReference>
<dbReference type="Pfam" id="PF20974">
    <property type="entry name" value="tRNA-synt_1c_C2"/>
    <property type="match status" value="1"/>
</dbReference>
<evidence type="ECO:0000256" key="1">
    <source>
        <dbReference type="ARBA" id="ARBA00005594"/>
    </source>
</evidence>
<dbReference type="InterPro" id="IPR020058">
    <property type="entry name" value="Glu/Gln-tRNA-synth_Ib_cat-dom"/>
</dbReference>
<sequence length="452" mass="50733">MIAHLPLSCHPNPRKVLIVGGGDGGVVREVLKYPSIQKVVLCEIDEKKVVEVSKKYLPHIAQSFDNPRMELFIGDGIQYMKDHKNEFDVIITDAPDPIGPAVGLYEEDYYYNMKNALNPDFGIICCQDKELVSVEPRDSSPPAEDVSQNNSSECNHVQWEYGRLNLNYAVVSKRKIGKLITEGHVRDWDDPRLFTLTALRRRGFPPEAINLFCAKVGVTMAQTVLDPSMLEACVRDVLNVTAPRAMAVLEPLKVTINNFPADHSGSLAIPNFPADESKGSHTIPFTSTVFIERSDFKEKAEKNYKRWSADQPVGLRHAGYVLSIDKINKDSEGNITDLVATCTKTTETDKPKGFIHWVSDPIVCEVRQYERLFFHKSPEDPSEVPGGFLTDINPNSMSVVTNAYVDVSVKGAKHFDKFQFERVGFFSVDTDTHHSKMIFNRTVTLKEDPGKK</sequence>
<dbReference type="InterPro" id="IPR030374">
    <property type="entry name" value="PABS"/>
</dbReference>
<dbReference type="SUPFAM" id="SSF53335">
    <property type="entry name" value="S-adenosyl-L-methionine-dependent methyltransferases"/>
    <property type="match status" value="1"/>
</dbReference>
<evidence type="ECO:0000256" key="12">
    <source>
        <dbReference type="PROSITE-ProRule" id="PRU00354"/>
    </source>
</evidence>
<comment type="caution">
    <text evidence="15">The sequence shown here is derived from an EMBL/GenBank/DDBJ whole genome shotgun (WGS) entry which is preliminary data.</text>
</comment>
<dbReference type="EC" id="6.1.1.18" evidence="3"/>
<dbReference type="GO" id="GO:0004819">
    <property type="term" value="F:glutamine-tRNA ligase activity"/>
    <property type="evidence" value="ECO:0007669"/>
    <property type="project" value="UniProtKB-EC"/>
</dbReference>
<dbReference type="PANTHER" id="PTHR43097">
    <property type="entry name" value="GLUTAMINE-TRNA LIGASE"/>
    <property type="match status" value="1"/>
</dbReference>
<dbReference type="SUPFAM" id="SSF52374">
    <property type="entry name" value="Nucleotidylyl transferase"/>
    <property type="match status" value="1"/>
</dbReference>
<keyword evidence="7 13" id="KW-0067">ATP-binding</keyword>
<proteinExistence type="inferred from homology"/>
<keyword evidence="5 12" id="KW-0808">Transferase</keyword>
<dbReference type="Gene3D" id="3.40.50.150">
    <property type="entry name" value="Vaccinia Virus protein VP39"/>
    <property type="match status" value="1"/>
</dbReference>
<evidence type="ECO:0000256" key="5">
    <source>
        <dbReference type="ARBA" id="ARBA00022679"/>
    </source>
</evidence>
<accession>A0A8B6FS73</accession>
<protein>
    <recommendedName>
        <fullName evidence="3">glutamine--tRNA ligase</fullName>
        <ecNumber evidence="3">6.1.1.18</ecNumber>
    </recommendedName>
    <alternativeName>
        <fullName evidence="10">Glutaminyl-tRNA synthetase</fullName>
    </alternativeName>
</protein>
<dbReference type="OrthoDB" id="10250478at2759"/>
<dbReference type="Pfam" id="PF01564">
    <property type="entry name" value="Spermine_synth"/>
    <property type="match status" value="1"/>
</dbReference>
<evidence type="ECO:0000256" key="4">
    <source>
        <dbReference type="ARBA" id="ARBA00022598"/>
    </source>
</evidence>
<dbReference type="PROSITE" id="PS01330">
    <property type="entry name" value="PABS_1"/>
    <property type="match status" value="1"/>
</dbReference>
<comment type="similarity">
    <text evidence="1 13">Belongs to the class-I aminoacyl-tRNA synthetase family.</text>
</comment>
<evidence type="ECO:0000259" key="14">
    <source>
        <dbReference type="PROSITE" id="PS51006"/>
    </source>
</evidence>
<evidence type="ECO:0000256" key="11">
    <source>
        <dbReference type="ARBA" id="ARBA00048270"/>
    </source>
</evidence>
<dbReference type="Pfam" id="PF03950">
    <property type="entry name" value="tRNA-synt_1c_C"/>
    <property type="match status" value="1"/>
</dbReference>
<feature type="domain" description="PABS" evidence="14">
    <location>
        <begin position="1"/>
        <end position="120"/>
    </location>
</feature>
<dbReference type="GO" id="GO:0006425">
    <property type="term" value="P:glutaminyl-tRNA aminoacylation"/>
    <property type="evidence" value="ECO:0007669"/>
    <property type="project" value="TreeGrafter"/>
</dbReference>
<dbReference type="Gene3D" id="1.10.1160.10">
    <property type="entry name" value="Glutamyl-trna Synthetase, Domain 2"/>
    <property type="match status" value="1"/>
</dbReference>
<evidence type="ECO:0000256" key="7">
    <source>
        <dbReference type="ARBA" id="ARBA00022840"/>
    </source>
</evidence>
<keyword evidence="16" id="KW-1185">Reference proteome</keyword>
<dbReference type="InterPro" id="IPR020056">
    <property type="entry name" value="Rbsml_bL25/Gln-tRNA_synth_N"/>
</dbReference>
<dbReference type="InterPro" id="IPR029063">
    <property type="entry name" value="SAM-dependent_MTases_sf"/>
</dbReference>
<dbReference type="GO" id="GO:0016740">
    <property type="term" value="F:transferase activity"/>
    <property type="evidence" value="ECO:0007669"/>
    <property type="project" value="UniProtKB-UniRule"/>
</dbReference>
<evidence type="ECO:0000256" key="13">
    <source>
        <dbReference type="RuleBase" id="RU363037"/>
    </source>
</evidence>
<evidence type="ECO:0000256" key="8">
    <source>
        <dbReference type="ARBA" id="ARBA00022917"/>
    </source>
</evidence>
<evidence type="ECO:0000256" key="3">
    <source>
        <dbReference type="ARBA" id="ARBA00012836"/>
    </source>
</evidence>
<dbReference type="FunFam" id="2.40.240.10:FF:000008">
    <property type="entry name" value="probable glutamine--tRNA ligase"/>
    <property type="match status" value="1"/>
</dbReference>
<dbReference type="Gene3D" id="2.40.240.10">
    <property type="entry name" value="Ribosomal Protein L25, Chain P"/>
    <property type="match status" value="2"/>
</dbReference>
<dbReference type="PANTHER" id="PTHR43097:SF4">
    <property type="entry name" value="GLUTAMINE--TRNA LIGASE"/>
    <property type="match status" value="1"/>
</dbReference>
<evidence type="ECO:0000256" key="6">
    <source>
        <dbReference type="ARBA" id="ARBA00022741"/>
    </source>
</evidence>
<keyword evidence="8 13" id="KW-0648">Protein biosynthesis</keyword>
<dbReference type="PROSITE" id="PS51006">
    <property type="entry name" value="PABS_2"/>
    <property type="match status" value="1"/>
</dbReference>
<gene>
    <name evidence="15" type="ORF">MGAL_10B092239A</name>
</gene>
<comment type="similarity">
    <text evidence="2">Belongs to the spermidine/spermine synthase family.</text>
</comment>
<dbReference type="FunFam" id="1.10.1160.10:FF:000001">
    <property type="entry name" value="Glutamine--tRNA ligase"/>
    <property type="match status" value="1"/>
</dbReference>
<dbReference type="EMBL" id="UYJE01007419">
    <property type="protein sequence ID" value="VDI54575.1"/>
    <property type="molecule type" value="Genomic_DNA"/>
</dbReference>
<evidence type="ECO:0000313" key="16">
    <source>
        <dbReference type="Proteomes" id="UP000596742"/>
    </source>
</evidence>
<organism evidence="15 16">
    <name type="scientific">Mytilus galloprovincialis</name>
    <name type="common">Mediterranean mussel</name>
    <dbReference type="NCBI Taxonomy" id="29158"/>
    <lineage>
        <taxon>Eukaryota</taxon>
        <taxon>Metazoa</taxon>
        <taxon>Spiralia</taxon>
        <taxon>Lophotrochozoa</taxon>
        <taxon>Mollusca</taxon>
        <taxon>Bivalvia</taxon>
        <taxon>Autobranchia</taxon>
        <taxon>Pteriomorphia</taxon>
        <taxon>Mytilida</taxon>
        <taxon>Mytiloidea</taxon>
        <taxon>Mytilidae</taxon>
        <taxon>Mytilinae</taxon>
        <taxon>Mytilus</taxon>
    </lineage>
</organism>
<keyword evidence="12" id="KW-0620">Polyamine biosynthesis</keyword>